<reference evidence="10 11" key="1">
    <citation type="journal article" date="2016" name="Int. J. Syst. Evol. Microbiol.">
        <title>Panacibacter ginsenosidivorans gen. nov., sp. nov., with ginsenoside converting activity isolated from soil of a ginseng field.</title>
        <authorList>
            <person name="Siddiqi M.Z."/>
            <person name="Muhammad Shafi S."/>
            <person name="Choi K.D."/>
            <person name="Im W.T."/>
        </authorList>
    </citation>
    <scope>NUCLEOTIDE SEQUENCE [LARGE SCALE GENOMIC DNA]</scope>
    <source>
        <strain evidence="10 11">Gsoil1550</strain>
    </source>
</reference>
<dbReference type="InterPro" id="IPR000700">
    <property type="entry name" value="PAS-assoc_C"/>
</dbReference>
<dbReference type="InterPro" id="IPR036097">
    <property type="entry name" value="HisK_dim/P_sf"/>
</dbReference>
<gene>
    <name evidence="10" type="ORF">FRZ67_03840</name>
</gene>
<sequence length="592" mass="67752">MKNKSPKIFIRSFPFRKILLFFFIGIFICLTVVGISFYRNNDVFNSTSYWIKHTQDVIDEAVQVSSLVKDMQWEIRNYNLTGDVNTIHIYNNIRDSLYASTAALERLSEDNPSQYARTRDLQMQLDSLIKFNDELIQSKSAGNGTIEKLIETVKKQNIFHNAIDKQVEAIRVEESRLLEVKQEANDKSIITTRWIFILLGILTFSLLAASFLLIIYHFQKKQKAEKKIAASESRFRLLLNSLKDLAIFMTDKDGYIINWYEGASQIKGYKNEEVIGKNISIFYTPEAIEQGEPEQNLQMAVQKGSYETERWRVRKNGSRFWADILINTIYDEDGNVQGFTKVTRDFTLHKKAEDEAAQTLQKEKELNEMKSNFVSMASHEFRTPLSTILSSVSLLEFYTTTETQDKRNKHIQRIKASVANMVSLLQEFLSIQKIEEGKIEPQKKNFNIRELTTQVCSKFTATLKAGQIIDHNHTGDEIVYSDPAFMDHILTNFISNAVKYSPVNTLIKVDISVSEYTIVLAIKDTGIGISPADQEHLFERFFRASNTGNIEGTGLGLHIVKRYVDLMGGSINVQSEEGKGTEFTVTFNGQLQ</sequence>
<dbReference type="SMART" id="SM00387">
    <property type="entry name" value="HATPase_c"/>
    <property type="match status" value="1"/>
</dbReference>
<dbReference type="Proteomes" id="UP000321533">
    <property type="component" value="Chromosome"/>
</dbReference>
<dbReference type="NCBIfam" id="TIGR00229">
    <property type="entry name" value="sensory_box"/>
    <property type="match status" value="1"/>
</dbReference>
<evidence type="ECO:0000313" key="10">
    <source>
        <dbReference type="EMBL" id="QEC66466.1"/>
    </source>
</evidence>
<dbReference type="FunFam" id="3.30.565.10:FF:000006">
    <property type="entry name" value="Sensor histidine kinase WalK"/>
    <property type="match status" value="1"/>
</dbReference>
<evidence type="ECO:0000256" key="1">
    <source>
        <dbReference type="ARBA" id="ARBA00000085"/>
    </source>
</evidence>
<dbReference type="SUPFAM" id="SSF55874">
    <property type="entry name" value="ATPase domain of HSP90 chaperone/DNA topoisomerase II/histidine kinase"/>
    <property type="match status" value="1"/>
</dbReference>
<evidence type="ECO:0000259" key="9">
    <source>
        <dbReference type="PROSITE" id="PS50113"/>
    </source>
</evidence>
<feature type="domain" description="Histidine kinase" evidence="7">
    <location>
        <begin position="376"/>
        <end position="591"/>
    </location>
</feature>
<evidence type="ECO:0000259" key="8">
    <source>
        <dbReference type="PROSITE" id="PS50112"/>
    </source>
</evidence>
<dbReference type="PROSITE" id="PS50113">
    <property type="entry name" value="PAC"/>
    <property type="match status" value="1"/>
</dbReference>
<dbReference type="KEGG" id="pgin:FRZ67_03840"/>
<dbReference type="Pfam" id="PF13426">
    <property type="entry name" value="PAS_9"/>
    <property type="match status" value="1"/>
</dbReference>
<dbReference type="GO" id="GO:0000155">
    <property type="term" value="F:phosphorelay sensor kinase activity"/>
    <property type="evidence" value="ECO:0007669"/>
    <property type="project" value="InterPro"/>
</dbReference>
<dbReference type="PRINTS" id="PR00344">
    <property type="entry name" value="BCTRLSENSOR"/>
</dbReference>
<dbReference type="CDD" id="cd00130">
    <property type="entry name" value="PAS"/>
    <property type="match status" value="1"/>
</dbReference>
<organism evidence="10 11">
    <name type="scientific">Panacibacter ginsenosidivorans</name>
    <dbReference type="NCBI Taxonomy" id="1813871"/>
    <lineage>
        <taxon>Bacteria</taxon>
        <taxon>Pseudomonadati</taxon>
        <taxon>Bacteroidota</taxon>
        <taxon>Chitinophagia</taxon>
        <taxon>Chitinophagales</taxon>
        <taxon>Chitinophagaceae</taxon>
        <taxon>Panacibacter</taxon>
    </lineage>
</organism>
<keyword evidence="5" id="KW-0418">Kinase</keyword>
<dbReference type="Gene3D" id="3.30.565.10">
    <property type="entry name" value="Histidine kinase-like ATPase, C-terminal domain"/>
    <property type="match status" value="1"/>
</dbReference>
<dbReference type="RefSeq" id="WP_147188266.1">
    <property type="nucleotide sequence ID" value="NZ_CP042435.1"/>
</dbReference>
<feature type="domain" description="PAS" evidence="8">
    <location>
        <begin position="231"/>
        <end position="304"/>
    </location>
</feature>
<dbReference type="Gene3D" id="1.10.287.130">
    <property type="match status" value="1"/>
</dbReference>
<keyword evidence="3" id="KW-0597">Phosphoprotein</keyword>
<dbReference type="AlphaFoldDB" id="A0A5B8V716"/>
<dbReference type="PANTHER" id="PTHR43047">
    <property type="entry name" value="TWO-COMPONENT HISTIDINE PROTEIN KINASE"/>
    <property type="match status" value="1"/>
</dbReference>
<dbReference type="InterPro" id="IPR000014">
    <property type="entry name" value="PAS"/>
</dbReference>
<feature type="transmembrane region" description="Helical" evidence="6">
    <location>
        <begin position="20"/>
        <end position="38"/>
    </location>
</feature>
<dbReference type="EMBL" id="CP042435">
    <property type="protein sequence ID" value="QEC66466.1"/>
    <property type="molecule type" value="Genomic_DNA"/>
</dbReference>
<dbReference type="OrthoDB" id="9808408at2"/>
<dbReference type="Pfam" id="PF02518">
    <property type="entry name" value="HATPase_c"/>
    <property type="match status" value="1"/>
</dbReference>
<feature type="domain" description="PAC" evidence="9">
    <location>
        <begin position="306"/>
        <end position="358"/>
    </location>
</feature>
<dbReference type="SUPFAM" id="SSF47384">
    <property type="entry name" value="Homodimeric domain of signal transducing histidine kinase"/>
    <property type="match status" value="1"/>
</dbReference>
<dbReference type="SUPFAM" id="SSF55785">
    <property type="entry name" value="PYP-like sensor domain (PAS domain)"/>
    <property type="match status" value="1"/>
</dbReference>
<dbReference type="Gene3D" id="3.30.450.20">
    <property type="entry name" value="PAS domain"/>
    <property type="match status" value="1"/>
</dbReference>
<keyword evidence="6" id="KW-0812">Transmembrane</keyword>
<evidence type="ECO:0000256" key="6">
    <source>
        <dbReference type="SAM" id="Phobius"/>
    </source>
</evidence>
<evidence type="ECO:0000256" key="3">
    <source>
        <dbReference type="ARBA" id="ARBA00022553"/>
    </source>
</evidence>
<dbReference type="EC" id="2.7.13.3" evidence="2"/>
<name>A0A5B8V716_9BACT</name>
<dbReference type="InterPro" id="IPR035965">
    <property type="entry name" value="PAS-like_dom_sf"/>
</dbReference>
<dbReference type="InterPro" id="IPR036890">
    <property type="entry name" value="HATPase_C_sf"/>
</dbReference>
<keyword evidence="11" id="KW-1185">Reference proteome</keyword>
<keyword evidence="6" id="KW-1133">Transmembrane helix</keyword>
<feature type="transmembrane region" description="Helical" evidence="6">
    <location>
        <begin position="194"/>
        <end position="218"/>
    </location>
</feature>
<dbReference type="InterPro" id="IPR003594">
    <property type="entry name" value="HATPase_dom"/>
</dbReference>
<dbReference type="PROSITE" id="PS50109">
    <property type="entry name" value="HIS_KIN"/>
    <property type="match status" value="1"/>
</dbReference>
<dbReference type="PROSITE" id="PS50112">
    <property type="entry name" value="PAS"/>
    <property type="match status" value="1"/>
</dbReference>
<accession>A0A5B8V716</accession>
<dbReference type="CDD" id="cd00082">
    <property type="entry name" value="HisKA"/>
    <property type="match status" value="1"/>
</dbReference>
<keyword evidence="4" id="KW-0808">Transferase</keyword>
<dbReference type="InterPro" id="IPR005467">
    <property type="entry name" value="His_kinase_dom"/>
</dbReference>
<dbReference type="CDD" id="cd00075">
    <property type="entry name" value="HATPase"/>
    <property type="match status" value="1"/>
</dbReference>
<comment type="catalytic activity">
    <reaction evidence="1">
        <text>ATP + protein L-histidine = ADP + protein N-phospho-L-histidine.</text>
        <dbReference type="EC" id="2.7.13.3"/>
    </reaction>
</comment>
<dbReference type="InterPro" id="IPR003661">
    <property type="entry name" value="HisK_dim/P_dom"/>
</dbReference>
<evidence type="ECO:0000313" key="11">
    <source>
        <dbReference type="Proteomes" id="UP000321533"/>
    </source>
</evidence>
<keyword evidence="6" id="KW-0472">Membrane</keyword>
<evidence type="ECO:0000256" key="2">
    <source>
        <dbReference type="ARBA" id="ARBA00012438"/>
    </source>
</evidence>
<evidence type="ECO:0000256" key="4">
    <source>
        <dbReference type="ARBA" id="ARBA00022679"/>
    </source>
</evidence>
<protein>
    <recommendedName>
        <fullName evidence="2">histidine kinase</fullName>
        <ecNumber evidence="2">2.7.13.3</ecNumber>
    </recommendedName>
</protein>
<dbReference type="SMART" id="SM00388">
    <property type="entry name" value="HisKA"/>
    <property type="match status" value="1"/>
</dbReference>
<evidence type="ECO:0000259" key="7">
    <source>
        <dbReference type="PROSITE" id="PS50109"/>
    </source>
</evidence>
<dbReference type="InterPro" id="IPR007891">
    <property type="entry name" value="CHASE3"/>
</dbReference>
<dbReference type="Pfam" id="PF00512">
    <property type="entry name" value="HisKA"/>
    <property type="match status" value="1"/>
</dbReference>
<dbReference type="InterPro" id="IPR004358">
    <property type="entry name" value="Sig_transdc_His_kin-like_C"/>
</dbReference>
<proteinExistence type="predicted"/>
<dbReference type="Pfam" id="PF05227">
    <property type="entry name" value="CHASE3"/>
    <property type="match status" value="1"/>
</dbReference>
<evidence type="ECO:0000256" key="5">
    <source>
        <dbReference type="ARBA" id="ARBA00022777"/>
    </source>
</evidence>